<dbReference type="InterPro" id="IPR003439">
    <property type="entry name" value="ABC_transporter-like_ATP-bd"/>
</dbReference>
<evidence type="ECO:0000256" key="5">
    <source>
        <dbReference type="ARBA" id="ARBA00022741"/>
    </source>
</evidence>
<feature type="region of interest" description="Disordered" evidence="10">
    <location>
        <begin position="471"/>
        <end position="495"/>
    </location>
</feature>
<dbReference type="Gene3D" id="3.40.50.300">
    <property type="entry name" value="P-loop containing nucleotide triphosphate hydrolases"/>
    <property type="match status" value="1"/>
</dbReference>
<evidence type="ECO:0000256" key="3">
    <source>
        <dbReference type="ARBA" id="ARBA00022692"/>
    </source>
</evidence>
<keyword evidence="5" id="KW-0547">Nucleotide-binding</keyword>
<comment type="subcellular location">
    <subcellularLocation>
        <location evidence="1">Membrane</location>
        <topology evidence="1">Multi-pass membrane protein</topology>
    </subcellularLocation>
</comment>
<comment type="caution">
    <text evidence="14">The sequence shown here is derived from an EMBL/GenBank/DDBJ whole genome shotgun (WGS) entry which is preliminary data.</text>
</comment>
<dbReference type="GO" id="GO:0016887">
    <property type="term" value="F:ATP hydrolysis activity"/>
    <property type="evidence" value="ECO:0007669"/>
    <property type="project" value="InterPro"/>
</dbReference>
<feature type="transmembrane region" description="Helical" evidence="11">
    <location>
        <begin position="1027"/>
        <end position="1055"/>
    </location>
</feature>
<feature type="domain" description="ABC transmembrane type-1" evidence="13">
    <location>
        <begin position="1087"/>
        <end position="1253"/>
    </location>
</feature>
<dbReference type="PROSITE" id="PS00211">
    <property type="entry name" value="ABC_TRANSPORTER_1"/>
    <property type="match status" value="1"/>
</dbReference>
<gene>
    <name evidence="14" type="ORF">Malapachy_1283</name>
</gene>
<feature type="domain" description="ABC transporter" evidence="12">
    <location>
        <begin position="727"/>
        <end position="975"/>
    </location>
</feature>
<feature type="transmembrane region" description="Helical" evidence="11">
    <location>
        <begin position="418"/>
        <end position="438"/>
    </location>
</feature>
<dbReference type="Pfam" id="PF00664">
    <property type="entry name" value="ABC_membrane"/>
    <property type="match status" value="2"/>
</dbReference>
<dbReference type="InterPro" id="IPR011527">
    <property type="entry name" value="ABC1_TM_dom"/>
</dbReference>
<dbReference type="OrthoDB" id="6500128at2759"/>
<feature type="transmembrane region" description="Helical" evidence="11">
    <location>
        <begin position="169"/>
        <end position="186"/>
    </location>
</feature>
<dbReference type="CDD" id="cd03250">
    <property type="entry name" value="ABCC_MRP_domain1"/>
    <property type="match status" value="1"/>
</dbReference>
<evidence type="ECO:0000256" key="10">
    <source>
        <dbReference type="SAM" id="MobiDB-lite"/>
    </source>
</evidence>
<evidence type="ECO:0000256" key="9">
    <source>
        <dbReference type="ARBA" id="ARBA00023180"/>
    </source>
</evidence>
<dbReference type="InterPro" id="IPR027417">
    <property type="entry name" value="P-loop_NTPase"/>
</dbReference>
<feature type="transmembrane region" description="Helical" evidence="11">
    <location>
        <begin position="544"/>
        <end position="566"/>
    </location>
</feature>
<evidence type="ECO:0000259" key="13">
    <source>
        <dbReference type="PROSITE" id="PS50929"/>
    </source>
</evidence>
<feature type="domain" description="ABC transmembrane type-1" evidence="13">
    <location>
        <begin position="382"/>
        <end position="681"/>
    </location>
</feature>
<dbReference type="GO" id="GO:0140359">
    <property type="term" value="F:ABC-type transporter activity"/>
    <property type="evidence" value="ECO:0007669"/>
    <property type="project" value="InterPro"/>
</dbReference>
<keyword evidence="8 11" id="KW-0472">Membrane</keyword>
<dbReference type="VEuPathDB" id="FungiDB:Malapachy_1283"/>
<keyword evidence="2" id="KW-0813">Transport</keyword>
<evidence type="ECO:0000256" key="1">
    <source>
        <dbReference type="ARBA" id="ARBA00004141"/>
    </source>
</evidence>
<keyword evidence="7 11" id="KW-1133">Transmembrane helix</keyword>
<dbReference type="EMBL" id="LGAV01000017">
    <property type="protein sequence ID" value="KOS12408.1"/>
    <property type="molecule type" value="Genomic_DNA"/>
</dbReference>
<feature type="transmembrane region" description="Helical" evidence="11">
    <location>
        <begin position="221"/>
        <end position="243"/>
    </location>
</feature>
<dbReference type="Gene3D" id="1.20.1560.10">
    <property type="entry name" value="ABC transporter type 1, transmembrane domain"/>
    <property type="match status" value="2"/>
</dbReference>
<reference evidence="14 15" key="1">
    <citation type="submission" date="2015-07" db="EMBL/GenBank/DDBJ databases">
        <title>Draft Genome Sequence of Malassezia furfur CBS1878 and Malassezia pachydermatis CBS1879.</title>
        <authorList>
            <person name="Triana S."/>
            <person name="Ohm R."/>
            <person name="Gonzalez A."/>
            <person name="DeCock H."/>
            <person name="Restrepo S."/>
            <person name="Celis A."/>
        </authorList>
    </citation>
    <scope>NUCLEOTIDE SEQUENCE [LARGE SCALE GENOMIC DNA]</scope>
    <source>
        <strain evidence="14 15">CBS 1879</strain>
    </source>
</reference>
<dbReference type="Pfam" id="PF00005">
    <property type="entry name" value="ABC_tran"/>
    <property type="match status" value="1"/>
</dbReference>
<dbReference type="PANTHER" id="PTHR24223:SF353">
    <property type="entry name" value="ABC TRANSPORTER ATP-BINDING PROTEIN_PERMEASE VMR1-RELATED"/>
    <property type="match status" value="1"/>
</dbReference>
<feature type="transmembrane region" description="Helical" evidence="11">
    <location>
        <begin position="39"/>
        <end position="57"/>
    </location>
</feature>
<dbReference type="GO" id="GO:0000329">
    <property type="term" value="C:fungal-type vacuole membrane"/>
    <property type="evidence" value="ECO:0007669"/>
    <property type="project" value="TreeGrafter"/>
</dbReference>
<evidence type="ECO:0000256" key="2">
    <source>
        <dbReference type="ARBA" id="ARBA00022448"/>
    </source>
</evidence>
<evidence type="ECO:0000256" key="8">
    <source>
        <dbReference type="ARBA" id="ARBA00023136"/>
    </source>
</evidence>
<feature type="transmembrane region" description="Helical" evidence="11">
    <location>
        <begin position="195"/>
        <end position="215"/>
    </location>
</feature>
<sequence>MSHPYVLVSGKDSAGWCWTTPFGKTDWTPCFRIHILNEFIPLISILISALLWAAFSLRDQTKRRQEIAREVAQLNPESSHFYNTFPAEETQPVYEQPANAAQRVFQTENAILIDEALSIKEDLSTRAANEEREQQWRRKIMYEFIIAVMLAITYVVNVMLTGVKWERSWLAFWVYFVAMAGVSYVNQTSLYLHKLLLSSVATVVTISNLRSLFIVNDKGIYSMQIIVVIQTLLTFIMLGLSVFSPLSQKLPSALKALLETMHKRTLFCDLRTAVPTPPHITRAREDVGQLVPSYSNKTQPLLPPPEQHASLLSRALFMFVQPAIWKHYFQPITLPDIPQLMAGDRAASATAIFRTHNGPETQKPLWRRLIRHFVPTFAYQSFFAFLATLLTVVPVFFLSRLLHFFTTRANEGPDEAPIHLGIFFALGMFVSQVFLSICQSQALMTGRHICVQIRAILTFEVLSKTMRRGISMTKPEKAQQVKSSDDDTEDDKAPATDGAVTNLVSVDVSRISEFAAYIHFLLPEQPLIVVLCVIYLIALLGKSGVIGLVLLVVAIPFQTYLSRVLVSIGTRMLRATDERLNLANEVLACIKTVKFFAWEKPFETRMKETREKELRLLRTHFFFSILNHITFIGTPMLVTMATFGAHTLLFKEKLTAEKAFTALALFNTLRRPLADLPGMIHWLLSAIVSVRRINNYLIQEETHKYEQLLGDDAQAAEAALHRTFKVIGFDHASFTYGADNQDVESDGRFMLHDINCKFPVGKISVVIGPVGSGKTSLLMALLGELQCTKGRVVMPCPIARSLVKPNPMTHLTESTAYCSQSAWLLGTTIRQNILFGSDYDEARYMEVLHACALEPDLDILEFHDETEVGEKGTALSGGQKARIALARAFYSHAKHILIDDALSAVDAHTAKHLYEHCLKGPLAQGRTIILVTHAVSLMLPSAAYTVVMEDGRVAAEGPPQKLLADGQIPDMAILAPDSAEETGPKKKMDVLEEDERKKKMEERRAKKALADQNEEKISREQSSLELYWFYMSAVAKSPYVALIVWIGLTSLYLSIRAIDVSSGAWLRNWANSYKKASSSVHTMIYSWISLAVPLSNDTSSEDQTWYYMKGYSAIVLAFIGISLLTDILQYAASLQASKRLYGRMVKSLLLAKPQFYDKTPIGRITNRLSRDMEEVDQELSPVMQMTVENLIALIAIGAVICWAAPKFLFVLAFVILMYFMIGSMYLASSRDLKRIESIQRSPLYTLVGETIAGTVTIPMENG</sequence>
<keyword evidence="6" id="KW-0067">ATP-binding</keyword>
<dbReference type="AlphaFoldDB" id="A0A0M8MIV3"/>
<feature type="transmembrane region" description="Helical" evidence="11">
    <location>
        <begin position="621"/>
        <end position="643"/>
    </location>
</feature>
<dbReference type="GO" id="GO:0005524">
    <property type="term" value="F:ATP binding"/>
    <property type="evidence" value="ECO:0007669"/>
    <property type="project" value="UniProtKB-KW"/>
</dbReference>
<feature type="compositionally biased region" description="Basic and acidic residues" evidence="10">
    <location>
        <begin position="474"/>
        <end position="485"/>
    </location>
</feature>
<dbReference type="InterPro" id="IPR003593">
    <property type="entry name" value="AAA+_ATPase"/>
</dbReference>
<evidence type="ECO:0000313" key="15">
    <source>
        <dbReference type="Proteomes" id="UP000037751"/>
    </source>
</evidence>
<keyword evidence="4" id="KW-0677">Repeat</keyword>
<organism evidence="14 15">
    <name type="scientific">Malassezia pachydermatis</name>
    <dbReference type="NCBI Taxonomy" id="77020"/>
    <lineage>
        <taxon>Eukaryota</taxon>
        <taxon>Fungi</taxon>
        <taxon>Dikarya</taxon>
        <taxon>Basidiomycota</taxon>
        <taxon>Ustilaginomycotina</taxon>
        <taxon>Malasseziomycetes</taxon>
        <taxon>Malasseziales</taxon>
        <taxon>Malasseziaceae</taxon>
        <taxon>Malassezia</taxon>
    </lineage>
</organism>
<name>A0A0M8MIV3_9BASI</name>
<dbReference type="RefSeq" id="XP_017990040.1">
    <property type="nucleotide sequence ID" value="XM_018135788.1"/>
</dbReference>
<evidence type="ECO:0000256" key="11">
    <source>
        <dbReference type="SAM" id="Phobius"/>
    </source>
</evidence>
<dbReference type="PROSITE" id="PS50929">
    <property type="entry name" value="ABC_TM1F"/>
    <property type="match status" value="2"/>
</dbReference>
<feature type="transmembrane region" description="Helical" evidence="11">
    <location>
        <begin position="377"/>
        <end position="398"/>
    </location>
</feature>
<evidence type="ECO:0000259" key="12">
    <source>
        <dbReference type="PROSITE" id="PS50893"/>
    </source>
</evidence>
<dbReference type="InterPro" id="IPR050173">
    <property type="entry name" value="ABC_transporter_C-like"/>
</dbReference>
<dbReference type="InterPro" id="IPR036640">
    <property type="entry name" value="ABC1_TM_sf"/>
</dbReference>
<dbReference type="SUPFAM" id="SSF52540">
    <property type="entry name" value="P-loop containing nucleoside triphosphate hydrolases"/>
    <property type="match status" value="1"/>
</dbReference>
<dbReference type="CDD" id="cd18596">
    <property type="entry name" value="ABC_6TM_VMR1_D1_like"/>
    <property type="match status" value="1"/>
</dbReference>
<evidence type="ECO:0000256" key="6">
    <source>
        <dbReference type="ARBA" id="ARBA00022840"/>
    </source>
</evidence>
<protein>
    <submittedName>
        <fullName evidence="14">Atp-dependent bile acid permease</fullName>
    </submittedName>
</protein>
<dbReference type="STRING" id="77020.A0A0M8MIV3"/>
<evidence type="ECO:0000256" key="7">
    <source>
        <dbReference type="ARBA" id="ARBA00022989"/>
    </source>
</evidence>
<keyword evidence="3 11" id="KW-0812">Transmembrane</keyword>
<evidence type="ECO:0000313" key="14">
    <source>
        <dbReference type="EMBL" id="KOS12408.1"/>
    </source>
</evidence>
<feature type="transmembrane region" description="Helical" evidence="11">
    <location>
        <begin position="140"/>
        <end position="163"/>
    </location>
</feature>
<keyword evidence="15" id="KW-1185">Reference proteome</keyword>
<proteinExistence type="predicted"/>
<dbReference type="SUPFAM" id="SSF90123">
    <property type="entry name" value="ABC transporter transmembrane region"/>
    <property type="match status" value="2"/>
</dbReference>
<dbReference type="GeneID" id="28727663"/>
<keyword evidence="9" id="KW-0325">Glycoprotein</keyword>
<dbReference type="SMART" id="SM00382">
    <property type="entry name" value="AAA"/>
    <property type="match status" value="1"/>
</dbReference>
<feature type="transmembrane region" description="Helical" evidence="11">
    <location>
        <begin position="514"/>
        <end position="538"/>
    </location>
</feature>
<evidence type="ECO:0000256" key="4">
    <source>
        <dbReference type="ARBA" id="ARBA00022737"/>
    </source>
</evidence>
<dbReference type="Proteomes" id="UP000037751">
    <property type="component" value="Unassembled WGS sequence"/>
</dbReference>
<dbReference type="InterPro" id="IPR017871">
    <property type="entry name" value="ABC_transporter-like_CS"/>
</dbReference>
<dbReference type="PANTHER" id="PTHR24223">
    <property type="entry name" value="ATP-BINDING CASSETTE SUB-FAMILY C"/>
    <property type="match status" value="1"/>
</dbReference>
<feature type="transmembrane region" description="Helical" evidence="11">
    <location>
        <begin position="1114"/>
        <end position="1134"/>
    </location>
</feature>
<accession>A0A0M8MIV3</accession>
<dbReference type="FunFam" id="3.40.50.300:FF:000825">
    <property type="entry name" value="ABC bile acid transporter"/>
    <property type="match status" value="1"/>
</dbReference>
<feature type="transmembrane region" description="Helical" evidence="11">
    <location>
        <begin position="1211"/>
        <end position="1228"/>
    </location>
</feature>
<dbReference type="PROSITE" id="PS50893">
    <property type="entry name" value="ABC_TRANSPORTER_2"/>
    <property type="match status" value="1"/>
</dbReference>
<feature type="transmembrane region" description="Helical" evidence="11">
    <location>
        <begin position="1187"/>
        <end position="1205"/>
    </location>
</feature>